<dbReference type="GO" id="GO:0008654">
    <property type="term" value="P:phospholipid biosynthetic process"/>
    <property type="evidence" value="ECO:0007669"/>
    <property type="project" value="InterPro"/>
</dbReference>
<keyword evidence="5" id="KW-1185">Reference proteome</keyword>
<comment type="similarity">
    <text evidence="2">Belongs to the CDP-alcohol phosphatidyltransferase class-I family.</text>
</comment>
<dbReference type="Proteomes" id="UP000346198">
    <property type="component" value="Unassembled WGS sequence"/>
</dbReference>
<feature type="transmembrane region" description="Helical" evidence="3">
    <location>
        <begin position="80"/>
        <end position="99"/>
    </location>
</feature>
<dbReference type="InterPro" id="IPR043130">
    <property type="entry name" value="CDP-OH_PTrfase_TM_dom"/>
</dbReference>
<feature type="transmembrane region" description="Helical" evidence="3">
    <location>
        <begin position="176"/>
        <end position="198"/>
    </location>
</feature>
<keyword evidence="3" id="KW-0812">Transmembrane</keyword>
<dbReference type="Pfam" id="PF01066">
    <property type="entry name" value="CDP-OH_P_transf"/>
    <property type="match status" value="1"/>
</dbReference>
<gene>
    <name evidence="4" type="ORF">SCARR_04847</name>
</gene>
<feature type="transmembrane region" description="Helical" evidence="3">
    <location>
        <begin position="111"/>
        <end position="131"/>
    </location>
</feature>
<evidence type="ECO:0000313" key="4">
    <source>
        <dbReference type="EMBL" id="VGO22751.1"/>
    </source>
</evidence>
<evidence type="ECO:0008006" key="6">
    <source>
        <dbReference type="Google" id="ProtNLM"/>
    </source>
</evidence>
<dbReference type="EMBL" id="CAAHFH010000002">
    <property type="protein sequence ID" value="VGO22751.1"/>
    <property type="molecule type" value="Genomic_DNA"/>
</dbReference>
<dbReference type="InterPro" id="IPR048254">
    <property type="entry name" value="CDP_ALCOHOL_P_TRANSF_CS"/>
</dbReference>
<reference evidence="4 5" key="1">
    <citation type="submission" date="2019-04" db="EMBL/GenBank/DDBJ databases">
        <authorList>
            <person name="Van Vliet M D."/>
        </authorList>
    </citation>
    <scope>NUCLEOTIDE SEQUENCE [LARGE SCALE GENOMIC DNA]</scope>
    <source>
        <strain evidence="4 5">F21</strain>
    </source>
</reference>
<protein>
    <recommendedName>
        <fullName evidence="6">CDP-diacylglycerol--serine O-phosphatidyltransferase</fullName>
    </recommendedName>
</protein>
<dbReference type="RefSeq" id="WP_136064359.1">
    <property type="nucleotide sequence ID" value="NZ_CAAHFH010000002.1"/>
</dbReference>
<feature type="transmembrane region" description="Helical" evidence="3">
    <location>
        <begin position="210"/>
        <end position="235"/>
    </location>
</feature>
<name>A0A6C2UTX5_9BACT</name>
<evidence type="ECO:0000256" key="3">
    <source>
        <dbReference type="SAM" id="Phobius"/>
    </source>
</evidence>
<dbReference type="GO" id="GO:0016020">
    <property type="term" value="C:membrane"/>
    <property type="evidence" value="ECO:0007669"/>
    <property type="project" value="InterPro"/>
</dbReference>
<evidence type="ECO:0000313" key="5">
    <source>
        <dbReference type="Proteomes" id="UP000346198"/>
    </source>
</evidence>
<keyword evidence="3" id="KW-1133">Transmembrane helix</keyword>
<dbReference type="InterPro" id="IPR000462">
    <property type="entry name" value="CDP-OH_P_trans"/>
</dbReference>
<organism evidence="4 5">
    <name type="scientific">Pontiella sulfatireligans</name>
    <dbReference type="NCBI Taxonomy" id="2750658"/>
    <lineage>
        <taxon>Bacteria</taxon>
        <taxon>Pseudomonadati</taxon>
        <taxon>Kiritimatiellota</taxon>
        <taxon>Kiritimatiellia</taxon>
        <taxon>Kiritimatiellales</taxon>
        <taxon>Pontiellaceae</taxon>
        <taxon>Pontiella</taxon>
    </lineage>
</organism>
<dbReference type="GO" id="GO:0016780">
    <property type="term" value="F:phosphotransferase activity, for other substituted phosphate groups"/>
    <property type="evidence" value="ECO:0007669"/>
    <property type="project" value="InterPro"/>
</dbReference>
<accession>A0A6C2UTX5</accession>
<proteinExistence type="inferred from homology"/>
<dbReference type="PROSITE" id="PS00379">
    <property type="entry name" value="CDP_ALCOHOL_P_TRANSF"/>
    <property type="match status" value="1"/>
</dbReference>
<keyword evidence="3" id="KW-0472">Membrane</keyword>
<dbReference type="AlphaFoldDB" id="A0A6C2UTX5"/>
<keyword evidence="1 2" id="KW-0808">Transferase</keyword>
<feature type="transmembrane region" description="Helical" evidence="3">
    <location>
        <begin position="46"/>
        <end position="68"/>
    </location>
</feature>
<evidence type="ECO:0000256" key="1">
    <source>
        <dbReference type="ARBA" id="ARBA00022679"/>
    </source>
</evidence>
<feature type="transmembrane region" description="Helical" evidence="3">
    <location>
        <begin position="12"/>
        <end position="34"/>
    </location>
</feature>
<evidence type="ECO:0000256" key="2">
    <source>
        <dbReference type="RuleBase" id="RU003750"/>
    </source>
</evidence>
<sequence>MNFTESKEHRFNPVPSLLTLCNALCGFASIIYTMEACFAGRPVPTISLLLIGGSMLFDVLDGLAARVLKAQSTHGMHLDSLADAISFGAAPAIMIYAAGPGHSSEIAPLHLLSWIAASFYLGCALWRLAAFNTAAEDEAEHNSGFIGLPSPGAAAAICSMTLVVPHLTNSETVEAILYLAYAFTAAFLMVSAVPYMHIRNTLTVTTKPATVAVILLFIASIIFFNIWALVAWAHIYVLSSPLHELEARFVRKVRTAGVTLDDEP</sequence>
<feature type="transmembrane region" description="Helical" evidence="3">
    <location>
        <begin position="143"/>
        <end position="164"/>
    </location>
</feature>
<dbReference type="Gene3D" id="1.20.120.1760">
    <property type="match status" value="1"/>
</dbReference>